<dbReference type="InterPro" id="IPR005227">
    <property type="entry name" value="YqgF"/>
</dbReference>
<evidence type="ECO:0000256" key="4">
    <source>
        <dbReference type="ARBA" id="ARBA00022801"/>
    </source>
</evidence>
<sequence>MPETDAFSDTLPDGTLLAFDFGEKRIGVAVGESALAQAHPLTTIRSAAKVERFAAIAALIAEWRPAGLVVGLPLTLDGEAHAMTARCRRFANQLRGRFGLPVAYAEERFSSIEAEERLYASGHDARSARAHIDAIAAQIILQNHFARQLPPPGSATIKDTVLP</sequence>
<dbReference type="CDD" id="cd16964">
    <property type="entry name" value="YqgF"/>
    <property type="match status" value="1"/>
</dbReference>
<organism evidence="7 8">
    <name type="scientific">Dentiradicibacter hellwigii</name>
    <dbReference type="NCBI Taxonomy" id="3149053"/>
    <lineage>
        <taxon>Bacteria</taxon>
        <taxon>Pseudomonadati</taxon>
        <taxon>Pseudomonadota</taxon>
        <taxon>Betaproteobacteria</taxon>
        <taxon>Rhodocyclales</taxon>
        <taxon>Rhodocyclaceae</taxon>
        <taxon>Dentiradicibacter</taxon>
    </lineage>
</organism>
<accession>A0ABV4UHL5</accession>
<dbReference type="PANTHER" id="PTHR33317:SF4">
    <property type="entry name" value="POLYNUCLEOTIDYL TRANSFERASE, RIBONUCLEASE H-LIKE SUPERFAMILY PROTEIN"/>
    <property type="match status" value="1"/>
</dbReference>
<keyword evidence="8" id="KW-1185">Reference proteome</keyword>
<dbReference type="HAMAP" id="MF_00651">
    <property type="entry name" value="Nuclease_YqgF"/>
    <property type="match status" value="1"/>
</dbReference>
<evidence type="ECO:0000256" key="5">
    <source>
        <dbReference type="HAMAP-Rule" id="MF_00651"/>
    </source>
</evidence>
<dbReference type="InterPro" id="IPR006641">
    <property type="entry name" value="YqgF/RNaseH-like_dom"/>
</dbReference>
<dbReference type="SMART" id="SM00732">
    <property type="entry name" value="YqgFc"/>
    <property type="match status" value="1"/>
</dbReference>
<name>A0ABV4UHL5_9RHOO</name>
<dbReference type="EMBL" id="JBEUWX010000003">
    <property type="protein sequence ID" value="MFA9951096.1"/>
    <property type="molecule type" value="Genomic_DNA"/>
</dbReference>
<proteinExistence type="inferred from homology"/>
<evidence type="ECO:0000313" key="8">
    <source>
        <dbReference type="Proteomes" id="UP001574673"/>
    </source>
</evidence>
<keyword evidence="4 5" id="KW-0378">Hydrolase</keyword>
<dbReference type="Pfam" id="PF03652">
    <property type="entry name" value="RuvX"/>
    <property type="match status" value="1"/>
</dbReference>
<evidence type="ECO:0000313" key="7">
    <source>
        <dbReference type="EMBL" id="MFA9951096.1"/>
    </source>
</evidence>
<dbReference type="Gene3D" id="3.30.420.140">
    <property type="entry name" value="YqgF/RNase H-like domain"/>
    <property type="match status" value="1"/>
</dbReference>
<dbReference type="EC" id="3.1.-.-" evidence="5"/>
<evidence type="ECO:0000259" key="6">
    <source>
        <dbReference type="SMART" id="SM00732"/>
    </source>
</evidence>
<comment type="similarity">
    <text evidence="5">Belongs to the YqgF HJR family.</text>
</comment>
<gene>
    <name evidence="7" type="primary">ruvX</name>
    <name evidence="7" type="ORF">ABCS64_12305</name>
</gene>
<keyword evidence="2 5" id="KW-0690">Ribosome biogenesis</keyword>
<dbReference type="PANTHER" id="PTHR33317">
    <property type="entry name" value="POLYNUCLEOTIDYL TRANSFERASE, RIBONUCLEASE H-LIKE SUPERFAMILY PROTEIN"/>
    <property type="match status" value="1"/>
</dbReference>
<dbReference type="InterPro" id="IPR012337">
    <property type="entry name" value="RNaseH-like_sf"/>
</dbReference>
<reference evidence="8" key="1">
    <citation type="submission" date="2024-06" db="EMBL/GenBank/DDBJ databases">
        <title>Radixoralia hellwigii gen. nov., sp nov., isolated from a root canal in the human oral cavity.</title>
        <authorList>
            <person name="Bartsch S."/>
            <person name="Wittmer A."/>
            <person name="Schulz A.-K."/>
            <person name="Neumann-Schaal M."/>
            <person name="Wolf J."/>
            <person name="Gronow S."/>
            <person name="Tennert C."/>
            <person name="Haecker G."/>
            <person name="Cieplik F."/>
            <person name="Al-Ahmad A."/>
        </authorList>
    </citation>
    <scope>NUCLEOTIDE SEQUENCE [LARGE SCALE GENOMIC DNA]</scope>
    <source>
        <strain evidence="8">Wk13</strain>
    </source>
</reference>
<evidence type="ECO:0000256" key="2">
    <source>
        <dbReference type="ARBA" id="ARBA00022517"/>
    </source>
</evidence>
<evidence type="ECO:0000256" key="1">
    <source>
        <dbReference type="ARBA" id="ARBA00022490"/>
    </source>
</evidence>
<keyword evidence="3 5" id="KW-0540">Nuclease</keyword>
<dbReference type="InterPro" id="IPR037027">
    <property type="entry name" value="YqgF/RNaseH-like_dom_sf"/>
</dbReference>
<dbReference type="RefSeq" id="WP_418892177.1">
    <property type="nucleotide sequence ID" value="NZ_JBEUWX010000003.1"/>
</dbReference>
<keyword evidence="1 5" id="KW-0963">Cytoplasm</keyword>
<dbReference type="NCBIfam" id="TIGR00250">
    <property type="entry name" value="RNAse_H_YqgF"/>
    <property type="match status" value="1"/>
</dbReference>
<protein>
    <recommendedName>
        <fullName evidence="5">Putative pre-16S rRNA nuclease</fullName>
        <ecNumber evidence="5">3.1.-.-</ecNumber>
    </recommendedName>
</protein>
<dbReference type="SUPFAM" id="SSF53098">
    <property type="entry name" value="Ribonuclease H-like"/>
    <property type="match status" value="1"/>
</dbReference>
<comment type="function">
    <text evidence="5">Could be a nuclease involved in processing of the 5'-end of pre-16S rRNA.</text>
</comment>
<dbReference type="Proteomes" id="UP001574673">
    <property type="component" value="Unassembled WGS sequence"/>
</dbReference>
<comment type="caution">
    <text evidence="7">The sequence shown here is derived from an EMBL/GenBank/DDBJ whole genome shotgun (WGS) entry which is preliminary data.</text>
</comment>
<comment type="subcellular location">
    <subcellularLocation>
        <location evidence="5">Cytoplasm</location>
    </subcellularLocation>
</comment>
<feature type="domain" description="YqgF/RNase H-like" evidence="6">
    <location>
        <begin position="14"/>
        <end position="114"/>
    </location>
</feature>
<evidence type="ECO:0000256" key="3">
    <source>
        <dbReference type="ARBA" id="ARBA00022722"/>
    </source>
</evidence>